<dbReference type="InterPro" id="IPR036271">
    <property type="entry name" value="Tet_transcr_reg_TetR-rel_C_sf"/>
</dbReference>
<evidence type="ECO:0000313" key="2">
    <source>
        <dbReference type="EMBL" id="CAB4751531.1"/>
    </source>
</evidence>
<evidence type="ECO:0000313" key="1">
    <source>
        <dbReference type="EMBL" id="CAB4365079.1"/>
    </source>
</evidence>
<proteinExistence type="predicted"/>
<dbReference type="EMBL" id="CAESGF010000023">
    <property type="protein sequence ID" value="CAB4365079.1"/>
    <property type="molecule type" value="Genomic_DNA"/>
</dbReference>
<dbReference type="EMBL" id="CAFBOL010000154">
    <property type="protein sequence ID" value="CAB5019087.1"/>
    <property type="molecule type" value="Genomic_DNA"/>
</dbReference>
<name>A0A6J7C3G9_9ZZZZ</name>
<evidence type="ECO:0000313" key="5">
    <source>
        <dbReference type="EMBL" id="CAB5019087.1"/>
    </source>
</evidence>
<reference evidence="4" key="1">
    <citation type="submission" date="2020-05" db="EMBL/GenBank/DDBJ databases">
        <authorList>
            <person name="Chiriac C."/>
            <person name="Salcher M."/>
            <person name="Ghai R."/>
            <person name="Kavagutti S V."/>
        </authorList>
    </citation>
    <scope>NUCLEOTIDE SEQUENCE</scope>
</reference>
<dbReference type="SUPFAM" id="SSF46689">
    <property type="entry name" value="Homeodomain-like"/>
    <property type="match status" value="1"/>
</dbReference>
<dbReference type="EMBL" id="CAFAAV010000098">
    <property type="protein sequence ID" value="CAB4821087.1"/>
    <property type="molecule type" value="Genomic_DNA"/>
</dbReference>
<accession>A0A6J7C3G9</accession>
<dbReference type="EMBL" id="CAEZYF010000049">
    <property type="protein sequence ID" value="CAB4751531.1"/>
    <property type="molecule type" value="Genomic_DNA"/>
</dbReference>
<protein>
    <submittedName>
        <fullName evidence="4">Unannotated protein</fullName>
    </submittedName>
</protein>
<evidence type="ECO:0000313" key="3">
    <source>
        <dbReference type="EMBL" id="CAB4821087.1"/>
    </source>
</evidence>
<organism evidence="4">
    <name type="scientific">freshwater metagenome</name>
    <dbReference type="NCBI Taxonomy" id="449393"/>
    <lineage>
        <taxon>unclassified sequences</taxon>
        <taxon>metagenomes</taxon>
        <taxon>ecological metagenomes</taxon>
    </lineage>
</organism>
<dbReference type="InterPro" id="IPR009057">
    <property type="entry name" value="Homeodomain-like_sf"/>
</dbReference>
<dbReference type="Gene3D" id="1.10.357.10">
    <property type="entry name" value="Tetracycline Repressor, domain 2"/>
    <property type="match status" value="1"/>
</dbReference>
<sequence length="168" mass="18676">MLLKAGASSSSLYHHFGSRNGLIRAATTAIHRDLVMAEDRALLDRGMAAETHEEFCQYIEEQLRRAVTCPVNRARRIQRATLAAASLESNELQPKVAEFQILMVSIIADLFEFAKTKGIINHDLDSFAYCAWFQGMLLGQLLTEATLDDTTRWLSVAVPAALAPLRMP</sequence>
<dbReference type="EMBL" id="CAFBIY010000139">
    <property type="protein sequence ID" value="CAB4852562.1"/>
    <property type="molecule type" value="Genomic_DNA"/>
</dbReference>
<gene>
    <name evidence="2" type="ORF">UFOPK2656_03568</name>
    <name evidence="3" type="ORF">UFOPK3099_01387</name>
    <name evidence="4" type="ORF">UFOPK3267_02162</name>
    <name evidence="5" type="ORF">UFOPK3931_03243</name>
    <name evidence="1" type="ORF">UFOPK4189_02835</name>
</gene>
<evidence type="ECO:0000313" key="4">
    <source>
        <dbReference type="EMBL" id="CAB4852562.1"/>
    </source>
</evidence>
<dbReference type="SUPFAM" id="SSF48498">
    <property type="entry name" value="Tetracyclin repressor-like, C-terminal domain"/>
    <property type="match status" value="1"/>
</dbReference>
<dbReference type="AlphaFoldDB" id="A0A6J7C3G9"/>